<keyword evidence="2" id="KW-1185">Reference proteome</keyword>
<organism evidence="1 2">
    <name type="scientific">Actinidia rufa</name>
    <dbReference type="NCBI Taxonomy" id="165716"/>
    <lineage>
        <taxon>Eukaryota</taxon>
        <taxon>Viridiplantae</taxon>
        <taxon>Streptophyta</taxon>
        <taxon>Embryophyta</taxon>
        <taxon>Tracheophyta</taxon>
        <taxon>Spermatophyta</taxon>
        <taxon>Magnoliopsida</taxon>
        <taxon>eudicotyledons</taxon>
        <taxon>Gunneridae</taxon>
        <taxon>Pentapetalae</taxon>
        <taxon>asterids</taxon>
        <taxon>Ericales</taxon>
        <taxon>Actinidiaceae</taxon>
        <taxon>Actinidia</taxon>
    </lineage>
</organism>
<accession>A0A7J0EEU6</accession>
<name>A0A7J0EEU6_9ERIC</name>
<evidence type="ECO:0000313" key="2">
    <source>
        <dbReference type="Proteomes" id="UP000585474"/>
    </source>
</evidence>
<protein>
    <submittedName>
        <fullName evidence="1">Uncharacterized protein</fullName>
    </submittedName>
</protein>
<dbReference type="Proteomes" id="UP000585474">
    <property type="component" value="Unassembled WGS sequence"/>
</dbReference>
<evidence type="ECO:0000313" key="1">
    <source>
        <dbReference type="EMBL" id="GFY84696.1"/>
    </source>
</evidence>
<reference evidence="1 2" key="1">
    <citation type="submission" date="2019-07" db="EMBL/GenBank/DDBJ databases">
        <title>De Novo Assembly of kiwifruit Actinidia rufa.</title>
        <authorList>
            <person name="Sugita-Konishi S."/>
            <person name="Sato K."/>
            <person name="Mori E."/>
            <person name="Abe Y."/>
            <person name="Kisaki G."/>
            <person name="Hamano K."/>
            <person name="Suezawa K."/>
            <person name="Otani M."/>
            <person name="Fukuda T."/>
            <person name="Manabe T."/>
            <person name="Gomi K."/>
            <person name="Tabuchi M."/>
            <person name="Akimitsu K."/>
            <person name="Kataoka I."/>
        </authorList>
    </citation>
    <scope>NUCLEOTIDE SEQUENCE [LARGE SCALE GENOMIC DNA]</scope>
    <source>
        <strain evidence="2">cv. Fuchu</strain>
    </source>
</reference>
<dbReference type="AlphaFoldDB" id="A0A7J0EEU6"/>
<gene>
    <name evidence="1" type="ORF">Acr_03g0014700</name>
</gene>
<dbReference type="EMBL" id="BJWL01000003">
    <property type="protein sequence ID" value="GFY84696.1"/>
    <property type="molecule type" value="Genomic_DNA"/>
</dbReference>
<comment type="caution">
    <text evidence="1">The sequence shown here is derived from an EMBL/GenBank/DDBJ whole genome shotgun (WGS) entry which is preliminary data.</text>
</comment>
<proteinExistence type="predicted"/>
<sequence>MGLSPTIASSPSPGYGLPVYHGKKTQGKSKVAKLENVGLRFWAATLGKYCQRSGVSPSLLLRASLE</sequence>